<dbReference type="Gene3D" id="1.10.720.30">
    <property type="entry name" value="SAP domain"/>
    <property type="match status" value="1"/>
</dbReference>
<dbReference type="InterPro" id="IPR050615">
    <property type="entry name" value="ATP-dep_DNA_Helicase"/>
</dbReference>
<organism evidence="7">
    <name type="scientific">viral metagenome</name>
    <dbReference type="NCBI Taxonomy" id="1070528"/>
    <lineage>
        <taxon>unclassified sequences</taxon>
        <taxon>metagenomes</taxon>
        <taxon>organismal metagenomes</taxon>
    </lineage>
</organism>
<keyword evidence="3" id="KW-0347">Helicase</keyword>
<evidence type="ECO:0000256" key="1">
    <source>
        <dbReference type="ARBA" id="ARBA00022741"/>
    </source>
</evidence>
<dbReference type="Pfam" id="PF00271">
    <property type="entry name" value="Helicase_C"/>
    <property type="match status" value="1"/>
</dbReference>
<proteinExistence type="predicted"/>
<dbReference type="AlphaFoldDB" id="A0A6C0HEL6"/>
<feature type="domain" description="Helicase ATP-binding" evidence="6">
    <location>
        <begin position="106"/>
        <end position="307"/>
    </location>
</feature>
<keyword evidence="1" id="KW-0547">Nucleotide-binding</keyword>
<dbReference type="InterPro" id="IPR003034">
    <property type="entry name" value="SAP_dom"/>
</dbReference>
<dbReference type="InterPro" id="IPR001650">
    <property type="entry name" value="Helicase_C-like"/>
</dbReference>
<keyword evidence="2" id="KW-0378">Hydrolase</keyword>
<feature type="domain" description="SAP" evidence="5">
    <location>
        <begin position="184"/>
        <end position="218"/>
    </location>
</feature>
<dbReference type="PANTHER" id="PTHR11274:SF0">
    <property type="entry name" value="GENERAL TRANSCRIPTION AND DNA REPAIR FACTOR IIH HELICASE SUBUNIT XPB"/>
    <property type="match status" value="1"/>
</dbReference>
<dbReference type="PROSITE" id="PS50800">
    <property type="entry name" value="SAP"/>
    <property type="match status" value="1"/>
</dbReference>
<evidence type="ECO:0000313" key="7">
    <source>
        <dbReference type="EMBL" id="QHT78874.1"/>
    </source>
</evidence>
<reference evidence="7" key="1">
    <citation type="journal article" date="2020" name="Nature">
        <title>Giant virus diversity and host interactions through global metagenomics.</title>
        <authorList>
            <person name="Schulz F."/>
            <person name="Roux S."/>
            <person name="Paez-Espino D."/>
            <person name="Jungbluth S."/>
            <person name="Walsh D.A."/>
            <person name="Denef V.J."/>
            <person name="McMahon K.D."/>
            <person name="Konstantinidis K.T."/>
            <person name="Eloe-Fadrosh E.A."/>
            <person name="Kyrpides N.C."/>
            <person name="Woyke T."/>
        </authorList>
    </citation>
    <scope>NUCLEOTIDE SEQUENCE</scope>
    <source>
        <strain evidence="7">GVMAG-M-3300023179-97</strain>
    </source>
</reference>
<evidence type="ECO:0000256" key="4">
    <source>
        <dbReference type="ARBA" id="ARBA00022840"/>
    </source>
</evidence>
<dbReference type="SUPFAM" id="SSF68906">
    <property type="entry name" value="SAP domain"/>
    <property type="match status" value="1"/>
</dbReference>
<protein>
    <recommendedName>
        <fullName evidence="8">Helicase ATP-binding domain-containing protein</fullName>
    </recommendedName>
</protein>
<evidence type="ECO:0000259" key="5">
    <source>
        <dbReference type="PROSITE" id="PS50800"/>
    </source>
</evidence>
<dbReference type="PANTHER" id="PTHR11274">
    <property type="entry name" value="RAD25/XP-B DNA REPAIR HELICASE"/>
    <property type="match status" value="1"/>
</dbReference>
<dbReference type="EMBL" id="MN739942">
    <property type="protein sequence ID" value="QHT78874.1"/>
    <property type="molecule type" value="Genomic_DNA"/>
</dbReference>
<dbReference type="SMART" id="SM00513">
    <property type="entry name" value="SAP"/>
    <property type="match status" value="1"/>
</dbReference>
<evidence type="ECO:0000256" key="3">
    <source>
        <dbReference type="ARBA" id="ARBA00022806"/>
    </source>
</evidence>
<dbReference type="GO" id="GO:0004386">
    <property type="term" value="F:helicase activity"/>
    <property type="evidence" value="ECO:0007669"/>
    <property type="project" value="UniProtKB-KW"/>
</dbReference>
<dbReference type="InterPro" id="IPR027417">
    <property type="entry name" value="P-loop_NTPase"/>
</dbReference>
<dbReference type="Pfam" id="PF04851">
    <property type="entry name" value="ResIII"/>
    <property type="match status" value="1"/>
</dbReference>
<dbReference type="InterPro" id="IPR014001">
    <property type="entry name" value="Helicase_ATP-bd"/>
</dbReference>
<evidence type="ECO:0000259" key="6">
    <source>
        <dbReference type="PROSITE" id="PS51192"/>
    </source>
</evidence>
<dbReference type="PROSITE" id="PS51192">
    <property type="entry name" value="HELICASE_ATP_BIND_1"/>
    <property type="match status" value="1"/>
</dbReference>
<evidence type="ECO:0000256" key="2">
    <source>
        <dbReference type="ARBA" id="ARBA00022801"/>
    </source>
</evidence>
<dbReference type="GO" id="GO:0003677">
    <property type="term" value="F:DNA binding"/>
    <property type="evidence" value="ECO:0007669"/>
    <property type="project" value="InterPro"/>
</dbReference>
<dbReference type="GO" id="GO:0016787">
    <property type="term" value="F:hydrolase activity"/>
    <property type="evidence" value="ECO:0007669"/>
    <property type="project" value="UniProtKB-KW"/>
</dbReference>
<dbReference type="InterPro" id="IPR036361">
    <property type="entry name" value="SAP_dom_sf"/>
</dbReference>
<name>A0A6C0HEL6_9ZZZZ</name>
<dbReference type="SMART" id="SM00487">
    <property type="entry name" value="DEXDc"/>
    <property type="match status" value="1"/>
</dbReference>
<dbReference type="InterPro" id="IPR006935">
    <property type="entry name" value="Helicase/UvrB_N"/>
</dbReference>
<dbReference type="Gene3D" id="3.40.50.300">
    <property type="entry name" value="P-loop containing nucleotide triphosphate hydrolases"/>
    <property type="match status" value="2"/>
</dbReference>
<dbReference type="SUPFAM" id="SSF52540">
    <property type="entry name" value="P-loop containing nucleoside triphosphate hydrolases"/>
    <property type="match status" value="2"/>
</dbReference>
<keyword evidence="4" id="KW-0067">ATP-binding</keyword>
<sequence length="542" mass="62138">MTSINDIGKVLTTRGYAIRKSILSSEDNAKIRRELTVSPVTQSRLAIAGNPFSVYFESPQRYYLPRHWARDVFGPEEVSVLPEGKPLSPTIQFQGKAFDYQEKIIQQFLDAGSNGLICVPCGKGKTFMALNIAARIGKRFLVVVDKEFLLNQWKGEMEQFFPGLRIGIIQENKKQIGLVEEPIKKELTIAELKERLKSHKLPVSGNKDVLVERLRKVEPLQNQQKQEHVEYDCCIAMIQTIVRRDFAKDDFHSFGFAIFDECHHLGASNFSQALAKIQTKYMLGLSATPIRDDGLTKVFEWFLGKPVYWEKRREADKTVTVKALMFTFDEPSYTEIPVDYKDDVVLARLLTQVVSCVPRNEWISKQILELLKEPARRILVLAERIVQLEQIEKILQTVYPKISTGYYIGGMKEEVRERDGREAKVLLASYSMASEAMNIKSLNTVVLASPRKKIEQSVGRILRERPSERQVDPLIIDIVDSHGMYIGQWRKRKSFYKACGYKILVQKYNSEEISDSSDSDHNESRTQVQIQNNCCLIVEENN</sequence>
<accession>A0A6C0HEL6</accession>
<evidence type="ECO:0008006" key="8">
    <source>
        <dbReference type="Google" id="ProtNLM"/>
    </source>
</evidence>
<dbReference type="GO" id="GO:0005524">
    <property type="term" value="F:ATP binding"/>
    <property type="evidence" value="ECO:0007669"/>
    <property type="project" value="UniProtKB-KW"/>
</dbReference>